<feature type="region of interest" description="Disordered" evidence="1">
    <location>
        <begin position="390"/>
        <end position="409"/>
    </location>
</feature>
<organism evidence="2 3">
    <name type="scientific">Cohnella pontilimi</name>
    <dbReference type="NCBI Taxonomy" id="2564100"/>
    <lineage>
        <taxon>Bacteria</taxon>
        <taxon>Bacillati</taxon>
        <taxon>Bacillota</taxon>
        <taxon>Bacilli</taxon>
        <taxon>Bacillales</taxon>
        <taxon>Paenibacillaceae</taxon>
        <taxon>Cohnella</taxon>
    </lineage>
</organism>
<sequence>MSMNIGPMLRALMGEVQLDAAKTLELRVGQIVRGVLLEMLDNHEALMNIGGVQVRAKLEADLPVGAVTLLQVQPGSNATTISLKPLADTGDLSADEGLKEVLKSFGLPDQKWSLELARALKRDGYPIGKETADYFQTAARLKPASADLQSWMSAADVAFRRGLSATQETLASLRQALFGPPLHEQMTDLAGALKAWQNGGTGKSAGAEAAASRLQALLAQGESLLAHGEERFAVGATEPDSAGKPAGAAIQKQATRPIDVPRLTEGKQAFSSVLGPNAAVPASASALTEQIDDAGMPSGREEPRKTAMDAKTAPQAAQSVQGQLNQGEEQEPSAVGRQTAPGGRETAAPSHAAAPKSDAAWIGRFLQWLGVSHEHGLVRLASDARMPSELGMPSMEPAADDARPKSASQAADSLKSALLSLAALEDTPLSLREAAQSLVSQITGQQLLLSDRQPNAPYSLMTLFVPMKGQDGETTAAIHVQTRRGRRGEWDSDNCRLLFDLRMRNLGDTVVDVQVTDRIVSLKLMSDFPGMAELLERAKEELTSGLQSAGFQLLSVTAAALPTNKQPAEGTPAHAKSAPYSAKKYKGVDYRV</sequence>
<evidence type="ECO:0000313" key="3">
    <source>
        <dbReference type="Proteomes" id="UP000309673"/>
    </source>
</evidence>
<gene>
    <name evidence="2" type="ORF">E5161_04730</name>
</gene>
<evidence type="ECO:0008006" key="4">
    <source>
        <dbReference type="Google" id="ProtNLM"/>
    </source>
</evidence>
<keyword evidence="3" id="KW-1185">Reference proteome</keyword>
<comment type="caution">
    <text evidence="2">The sequence shown here is derived from an EMBL/GenBank/DDBJ whole genome shotgun (WGS) entry which is preliminary data.</text>
</comment>
<accession>A0A4U0FEF6</accession>
<dbReference type="OrthoDB" id="2351076at2"/>
<feature type="region of interest" description="Disordered" evidence="1">
    <location>
        <begin position="235"/>
        <end position="263"/>
    </location>
</feature>
<proteinExistence type="predicted"/>
<dbReference type="RefSeq" id="WP_136776572.1">
    <property type="nucleotide sequence ID" value="NZ_SUPK01000002.1"/>
</dbReference>
<dbReference type="EMBL" id="SUPK01000002">
    <property type="protein sequence ID" value="TJY43207.1"/>
    <property type="molecule type" value="Genomic_DNA"/>
</dbReference>
<protein>
    <recommendedName>
        <fullName evidence="4">Flagellar hook-length control protein FliK</fullName>
    </recommendedName>
</protein>
<evidence type="ECO:0000313" key="2">
    <source>
        <dbReference type="EMBL" id="TJY43207.1"/>
    </source>
</evidence>
<feature type="compositionally biased region" description="Polar residues" evidence="1">
    <location>
        <begin position="315"/>
        <end position="327"/>
    </location>
</feature>
<reference evidence="2 3" key="1">
    <citation type="submission" date="2019-04" db="EMBL/GenBank/DDBJ databases">
        <title>Cohnella sp. nov., isolated from soil.</title>
        <authorList>
            <person name="Kim W."/>
        </authorList>
    </citation>
    <scope>NUCLEOTIDE SEQUENCE [LARGE SCALE GENOMIC DNA]</scope>
    <source>
        <strain evidence="2 3">CAU 1483</strain>
    </source>
</reference>
<evidence type="ECO:0000256" key="1">
    <source>
        <dbReference type="SAM" id="MobiDB-lite"/>
    </source>
</evidence>
<feature type="region of interest" description="Disordered" evidence="1">
    <location>
        <begin position="291"/>
        <end position="355"/>
    </location>
</feature>
<name>A0A4U0FEF6_9BACL</name>
<dbReference type="AlphaFoldDB" id="A0A4U0FEF6"/>
<feature type="compositionally biased region" description="Basic and acidic residues" evidence="1">
    <location>
        <begin position="299"/>
        <end position="308"/>
    </location>
</feature>
<dbReference type="Proteomes" id="UP000309673">
    <property type="component" value="Unassembled WGS sequence"/>
</dbReference>